<dbReference type="EMBL" id="GGEC01064780">
    <property type="protein sequence ID" value="MBX45264.1"/>
    <property type="molecule type" value="Transcribed_RNA"/>
</dbReference>
<protein>
    <submittedName>
        <fullName evidence="1">Uncharacterized protein</fullName>
    </submittedName>
</protein>
<evidence type="ECO:0000313" key="1">
    <source>
        <dbReference type="EMBL" id="MBX45264.1"/>
    </source>
</evidence>
<reference evidence="1" key="1">
    <citation type="submission" date="2018-02" db="EMBL/GenBank/DDBJ databases">
        <title>Rhizophora mucronata_Transcriptome.</title>
        <authorList>
            <person name="Meera S.P."/>
            <person name="Sreeshan A."/>
            <person name="Augustine A."/>
        </authorList>
    </citation>
    <scope>NUCLEOTIDE SEQUENCE</scope>
    <source>
        <tissue evidence="1">Leaf</tissue>
    </source>
</reference>
<dbReference type="AlphaFoldDB" id="A0A2P2NS50"/>
<sequence>MWLQAYSVLKLYEFSVFHNLFFLHLKSFHQNLFVVKFLPNTC</sequence>
<proteinExistence type="predicted"/>
<accession>A0A2P2NS50</accession>
<name>A0A2P2NS50_RHIMU</name>
<organism evidence="1">
    <name type="scientific">Rhizophora mucronata</name>
    <name type="common">Asiatic mangrove</name>
    <dbReference type="NCBI Taxonomy" id="61149"/>
    <lineage>
        <taxon>Eukaryota</taxon>
        <taxon>Viridiplantae</taxon>
        <taxon>Streptophyta</taxon>
        <taxon>Embryophyta</taxon>
        <taxon>Tracheophyta</taxon>
        <taxon>Spermatophyta</taxon>
        <taxon>Magnoliopsida</taxon>
        <taxon>eudicotyledons</taxon>
        <taxon>Gunneridae</taxon>
        <taxon>Pentapetalae</taxon>
        <taxon>rosids</taxon>
        <taxon>fabids</taxon>
        <taxon>Malpighiales</taxon>
        <taxon>Rhizophoraceae</taxon>
        <taxon>Rhizophora</taxon>
    </lineage>
</organism>